<keyword evidence="2" id="KW-1185">Reference proteome</keyword>
<sequence>MKEKDIEQQYERMYNAIIPQITYSTQDEAVEHIAGQLQRAHFPMPETYDLGCPSRSSKILCDATTTRRIYQYWNRLPPQGIERASQHFAKQLRRVSYPIPKRFGMFEEPDDILDTISRHFAAWMYRQRRIKIDSTSEPTEPPKTNPCVQNVGSGVFSSNKWIAPGYRERPPRPSKPTSAHNATTQLPPQSRKRVVNTERVRENVLRAMGTQKLQQDIEDTQGILRRMVHDHPDRALYTRTLGEQYNKLAKVIEQSDSSEAVDTPKTQSSIRVPSGAVMLIASSSAPSNASPNVSPSVPSNVSPSASSSASSSATNPQHPNEVNPQHPNEVNSNGTNTQSSSEAYSQTSNKVDPKSSNKSRARPSTTGTPSSIAVHHREVPQTRPATLDPQSGYDSTYPASAGSDTSVPSAPRRSERKRAHVNYAIAALPPLPKKRKTEVVTTESDFSDASCEHSGDKDIQQTSVFKQHNYIPWLTERLAKLPRISLELISINSSSKIITPKHHPIYYSRLELSTSPVTYRSQLVVATICYMPIPIN</sequence>
<name>A0ACC2IT42_9PLEO</name>
<proteinExistence type="predicted"/>
<evidence type="ECO:0000313" key="2">
    <source>
        <dbReference type="Proteomes" id="UP001153331"/>
    </source>
</evidence>
<dbReference type="Proteomes" id="UP001153331">
    <property type="component" value="Unassembled WGS sequence"/>
</dbReference>
<protein>
    <submittedName>
        <fullName evidence="1">Uncharacterized protein</fullName>
    </submittedName>
</protein>
<evidence type="ECO:0000313" key="1">
    <source>
        <dbReference type="EMBL" id="KAJ8118277.1"/>
    </source>
</evidence>
<reference evidence="1" key="1">
    <citation type="submission" date="2022-11" db="EMBL/GenBank/DDBJ databases">
        <title>Genome Sequence of Boeremia exigua.</title>
        <authorList>
            <person name="Buettner E."/>
        </authorList>
    </citation>
    <scope>NUCLEOTIDE SEQUENCE</scope>
    <source>
        <strain evidence="1">CU02</strain>
    </source>
</reference>
<organism evidence="1 2">
    <name type="scientific">Boeremia exigua</name>
    <dbReference type="NCBI Taxonomy" id="749465"/>
    <lineage>
        <taxon>Eukaryota</taxon>
        <taxon>Fungi</taxon>
        <taxon>Dikarya</taxon>
        <taxon>Ascomycota</taxon>
        <taxon>Pezizomycotina</taxon>
        <taxon>Dothideomycetes</taxon>
        <taxon>Pleosporomycetidae</taxon>
        <taxon>Pleosporales</taxon>
        <taxon>Pleosporineae</taxon>
        <taxon>Didymellaceae</taxon>
        <taxon>Boeremia</taxon>
    </lineage>
</organism>
<gene>
    <name evidence="1" type="ORF">OPT61_g721</name>
</gene>
<comment type="caution">
    <text evidence="1">The sequence shown here is derived from an EMBL/GenBank/DDBJ whole genome shotgun (WGS) entry which is preliminary data.</text>
</comment>
<accession>A0ACC2IT42</accession>
<dbReference type="EMBL" id="JAPHNI010000024">
    <property type="protein sequence ID" value="KAJ8118277.1"/>
    <property type="molecule type" value="Genomic_DNA"/>
</dbReference>